<organism evidence="5 6">
    <name type="scientific">Pedobacter panaciterrae</name>
    <dbReference type="NCBI Taxonomy" id="363849"/>
    <lineage>
        <taxon>Bacteria</taxon>
        <taxon>Pseudomonadati</taxon>
        <taxon>Bacteroidota</taxon>
        <taxon>Sphingobacteriia</taxon>
        <taxon>Sphingobacteriales</taxon>
        <taxon>Sphingobacteriaceae</taxon>
        <taxon>Pedobacter</taxon>
    </lineage>
</organism>
<dbReference type="Gene3D" id="1.10.10.10">
    <property type="entry name" value="Winged helix-like DNA-binding domain superfamily/Winged helix DNA-binding domain"/>
    <property type="match status" value="1"/>
</dbReference>
<dbReference type="InterPro" id="IPR013249">
    <property type="entry name" value="RNA_pol_sigma70_r4_t2"/>
</dbReference>
<dbReference type="Pfam" id="PF04542">
    <property type="entry name" value="Sigma70_r2"/>
    <property type="match status" value="1"/>
</dbReference>
<dbReference type="CDD" id="cd06171">
    <property type="entry name" value="Sigma70_r4"/>
    <property type="match status" value="1"/>
</dbReference>
<proteinExistence type="predicted"/>
<keyword evidence="2" id="KW-0175">Coiled coil</keyword>
<dbReference type="NCBIfam" id="TIGR02937">
    <property type="entry name" value="sigma70-ECF"/>
    <property type="match status" value="1"/>
</dbReference>
<dbReference type="InterPro" id="IPR013325">
    <property type="entry name" value="RNA_pol_sigma_r2"/>
</dbReference>
<gene>
    <name evidence="5" type="ORF">WAE58_15605</name>
</gene>
<dbReference type="PANTHER" id="PTHR30173">
    <property type="entry name" value="SIGMA 19 FACTOR"/>
    <property type="match status" value="1"/>
</dbReference>
<dbReference type="InterPro" id="IPR013324">
    <property type="entry name" value="RNA_pol_sigma_r3/r4-like"/>
</dbReference>
<keyword evidence="6" id="KW-1185">Reference proteome</keyword>
<evidence type="ECO:0000256" key="2">
    <source>
        <dbReference type="SAM" id="Coils"/>
    </source>
</evidence>
<name>A0ABU8NQH0_9SPHI</name>
<dbReference type="Proteomes" id="UP001378956">
    <property type="component" value="Unassembled WGS sequence"/>
</dbReference>
<dbReference type="PANTHER" id="PTHR30173:SF36">
    <property type="entry name" value="ECF RNA POLYMERASE SIGMA FACTOR SIGJ"/>
    <property type="match status" value="1"/>
</dbReference>
<accession>A0ABU8NQH0</accession>
<dbReference type="SUPFAM" id="SSF54427">
    <property type="entry name" value="NTF2-like"/>
    <property type="match status" value="1"/>
</dbReference>
<evidence type="ECO:0000313" key="5">
    <source>
        <dbReference type="EMBL" id="MEJ2903871.1"/>
    </source>
</evidence>
<dbReference type="Pfam" id="PF08281">
    <property type="entry name" value="Sigma70_r4_2"/>
    <property type="match status" value="1"/>
</dbReference>
<dbReference type="InterPro" id="IPR007627">
    <property type="entry name" value="RNA_pol_sigma70_r2"/>
</dbReference>
<dbReference type="InterPro" id="IPR014284">
    <property type="entry name" value="RNA_pol_sigma-70_dom"/>
</dbReference>
<protein>
    <submittedName>
        <fullName evidence="5">Sigma-70 family RNA polymerase sigma factor</fullName>
    </submittedName>
</protein>
<dbReference type="SUPFAM" id="SSF88946">
    <property type="entry name" value="Sigma2 domain of RNA polymerase sigma factors"/>
    <property type="match status" value="1"/>
</dbReference>
<reference evidence="5 6" key="1">
    <citation type="submission" date="2024-03" db="EMBL/GenBank/DDBJ databases">
        <title>Sequence of Lycoming College Course Isolates.</title>
        <authorList>
            <person name="Plotts O."/>
            <person name="Newman J."/>
        </authorList>
    </citation>
    <scope>NUCLEOTIDE SEQUENCE [LARGE SCALE GENOMIC DNA]</scope>
    <source>
        <strain evidence="5 6">CJB-3</strain>
    </source>
</reference>
<dbReference type="EMBL" id="JBBEUB010000005">
    <property type="protein sequence ID" value="MEJ2903871.1"/>
    <property type="molecule type" value="Genomic_DNA"/>
</dbReference>
<comment type="caution">
    <text evidence="5">The sequence shown here is derived from an EMBL/GenBank/DDBJ whole genome shotgun (WGS) entry which is preliminary data.</text>
</comment>
<dbReference type="Gene3D" id="1.10.1740.10">
    <property type="match status" value="1"/>
</dbReference>
<dbReference type="InterPro" id="IPR052704">
    <property type="entry name" value="ECF_Sigma-70_Domain"/>
</dbReference>
<feature type="coiled-coil region" evidence="2">
    <location>
        <begin position="126"/>
        <end position="153"/>
    </location>
</feature>
<evidence type="ECO:0000259" key="3">
    <source>
        <dbReference type="Pfam" id="PF04542"/>
    </source>
</evidence>
<dbReference type="SUPFAM" id="SSF88659">
    <property type="entry name" value="Sigma3 and sigma4 domains of RNA polymerase sigma factors"/>
    <property type="match status" value="1"/>
</dbReference>
<evidence type="ECO:0000259" key="4">
    <source>
        <dbReference type="Pfam" id="PF08281"/>
    </source>
</evidence>
<sequence>MNHLRPLLTTYAYNITGSYEASLDIVQDAFLKFLQIDSNVINEKAYLVRTVINLAINYKKQNERLQHEYPGIWLPEPIDTNEADSALSKKEVLSYSLMVLLEKLTPRQRAVFILREAFDYSHEELAEVLEITIDNSRQILKRAKQSLQQREKQGKNDVETELLLKYVNAIKRGDVQELELMLKAEISVISDGGGKVLAALRPVLGRANVIKFLKGLQTKFFAKRTFKYGGINHQPAMFHYEDGVMVSCQIFVFEQNEIANIFFIRNPDKLSRFRYADCL</sequence>
<evidence type="ECO:0000313" key="6">
    <source>
        <dbReference type="Proteomes" id="UP001378956"/>
    </source>
</evidence>
<feature type="domain" description="RNA polymerase sigma-70 region 2" evidence="3">
    <location>
        <begin position="2"/>
        <end position="64"/>
    </location>
</feature>
<comment type="subunit">
    <text evidence="1">Interacts transiently with the RNA polymerase catalytic core formed by RpoA, RpoB, RpoC and RpoZ (2 alpha, 1 beta, 1 beta' and 1 omega subunit) to form the RNA polymerase holoenzyme that can initiate transcription.</text>
</comment>
<dbReference type="InterPro" id="IPR032710">
    <property type="entry name" value="NTF2-like_dom_sf"/>
</dbReference>
<evidence type="ECO:0000256" key="1">
    <source>
        <dbReference type="ARBA" id="ARBA00011344"/>
    </source>
</evidence>
<dbReference type="RefSeq" id="WP_337717025.1">
    <property type="nucleotide sequence ID" value="NZ_JBBEUB010000005.1"/>
</dbReference>
<dbReference type="InterPro" id="IPR036388">
    <property type="entry name" value="WH-like_DNA-bd_sf"/>
</dbReference>
<feature type="domain" description="RNA polymerase sigma factor 70 region 4 type 2" evidence="4">
    <location>
        <begin position="97"/>
        <end position="147"/>
    </location>
</feature>